<reference evidence="2" key="1">
    <citation type="journal article" date="2023" name="Front. Plant Sci.">
        <title>Chromosomal-level genome assembly of Melastoma candidum provides insights into trichome evolution.</title>
        <authorList>
            <person name="Zhong Y."/>
            <person name="Wu W."/>
            <person name="Sun C."/>
            <person name="Zou P."/>
            <person name="Liu Y."/>
            <person name="Dai S."/>
            <person name="Zhou R."/>
        </authorList>
    </citation>
    <scope>NUCLEOTIDE SEQUENCE [LARGE SCALE GENOMIC DNA]</scope>
</reference>
<dbReference type="EMBL" id="CM042890">
    <property type="protein sequence ID" value="KAI4311684.1"/>
    <property type="molecule type" value="Genomic_DNA"/>
</dbReference>
<accession>A0ACB9LKM6</accession>
<evidence type="ECO:0000313" key="1">
    <source>
        <dbReference type="EMBL" id="KAI4311684.1"/>
    </source>
</evidence>
<proteinExistence type="predicted"/>
<gene>
    <name evidence="1" type="ORF">MLD38_036560</name>
</gene>
<keyword evidence="2" id="KW-1185">Reference proteome</keyword>
<name>A0ACB9LKM6_9MYRT</name>
<sequence length="116" mass="12893">MVAIWSCGATDEKHVYIKNDLPSGLVISFHCLSQDDDMGPMLLAPGDQWDFRFHLNTNGGTLFVCGFTWFGAKTTYRLSVYDESAHKNCDNCLWSIQINGTCLSSSTIDVISCTGW</sequence>
<organism evidence="1 2">
    <name type="scientific">Melastoma candidum</name>
    <dbReference type="NCBI Taxonomy" id="119954"/>
    <lineage>
        <taxon>Eukaryota</taxon>
        <taxon>Viridiplantae</taxon>
        <taxon>Streptophyta</taxon>
        <taxon>Embryophyta</taxon>
        <taxon>Tracheophyta</taxon>
        <taxon>Spermatophyta</taxon>
        <taxon>Magnoliopsida</taxon>
        <taxon>eudicotyledons</taxon>
        <taxon>Gunneridae</taxon>
        <taxon>Pentapetalae</taxon>
        <taxon>rosids</taxon>
        <taxon>malvids</taxon>
        <taxon>Myrtales</taxon>
        <taxon>Melastomataceae</taxon>
        <taxon>Melastomatoideae</taxon>
        <taxon>Melastomateae</taxon>
        <taxon>Melastoma</taxon>
    </lineage>
</organism>
<evidence type="ECO:0000313" key="2">
    <source>
        <dbReference type="Proteomes" id="UP001057402"/>
    </source>
</evidence>
<protein>
    <submittedName>
        <fullName evidence="1">Uncharacterized protein</fullName>
    </submittedName>
</protein>
<comment type="caution">
    <text evidence="1">The sequence shown here is derived from an EMBL/GenBank/DDBJ whole genome shotgun (WGS) entry which is preliminary data.</text>
</comment>
<dbReference type="Proteomes" id="UP001057402">
    <property type="component" value="Chromosome 11"/>
</dbReference>